<dbReference type="Pfam" id="PF22740">
    <property type="entry name" value="PapZ_C"/>
    <property type="match status" value="1"/>
</dbReference>
<evidence type="ECO:0000256" key="2">
    <source>
        <dbReference type="ARBA" id="ARBA00022840"/>
    </source>
</evidence>
<feature type="binding site" evidence="4">
    <location>
        <begin position="62"/>
        <end position="65"/>
    </location>
    <ligand>
        <name>GTP</name>
        <dbReference type="ChEBI" id="CHEBI:37565"/>
    </ligand>
</feature>
<dbReference type="Pfam" id="PF03668">
    <property type="entry name" value="RapZ-like_N"/>
    <property type="match status" value="1"/>
</dbReference>
<dbReference type="NCBIfam" id="NF003828">
    <property type="entry name" value="PRK05416.1"/>
    <property type="match status" value="1"/>
</dbReference>
<dbReference type="InterPro" id="IPR027417">
    <property type="entry name" value="P-loop_NTPase"/>
</dbReference>
<sequence length="288" mass="32700">MMNPNIIIITGLSGSGKSTALNALEDLGYFCVDNLPVQILPKFLELHSKSASGIRKLGFCMDMREKSFAGSCEAVLAELKRKGFHPEIIFLEASENALIKRYSQTRRQHPLFDGSSLLESIRAEKTLLKDLKAIADRVIDTTDISVHKLKDTIFLYADKDHETKRMRIQILSFGFKHGLPLEADLLVDVRFLPNPYFERDLKELDGKDLKVCQFVMISAETLEFLDRYVSLLAYMIPLFEREGKSYLTIAVGCTGGRHRSVVIAEEIFSRLRNLGINIDLTHRDIDIF</sequence>
<accession>A0A445MY18</accession>
<reference evidence="7" key="1">
    <citation type="submission" date="2018-01" db="EMBL/GenBank/DDBJ databases">
        <authorList>
            <person name="Regsiter A."/>
            <person name="William W."/>
        </authorList>
    </citation>
    <scope>NUCLEOTIDE SEQUENCE</scope>
    <source>
        <strain evidence="7">TRIP AH-1</strain>
    </source>
</reference>
<evidence type="ECO:0000256" key="1">
    <source>
        <dbReference type="ARBA" id="ARBA00022741"/>
    </source>
</evidence>
<evidence type="ECO:0000256" key="4">
    <source>
        <dbReference type="HAMAP-Rule" id="MF_00636"/>
    </source>
</evidence>
<protein>
    <submittedName>
        <fullName evidence="7">Uncharacterized protein</fullName>
    </submittedName>
</protein>
<dbReference type="PANTHER" id="PTHR30448:SF0">
    <property type="entry name" value="RNASE ADAPTER PROTEIN RAPZ"/>
    <property type="match status" value="1"/>
</dbReference>
<keyword evidence="1 4" id="KW-0547">Nucleotide-binding</keyword>
<dbReference type="AlphaFoldDB" id="A0A445MY18"/>
<dbReference type="Gene3D" id="3.40.50.300">
    <property type="entry name" value="P-loop containing nucleotide triphosphate hydrolases"/>
    <property type="match status" value="1"/>
</dbReference>
<gene>
    <name evidence="7" type="ORF">PITCH_A220018</name>
</gene>
<feature type="domain" description="RapZ-like N-terminal" evidence="5">
    <location>
        <begin position="5"/>
        <end position="153"/>
    </location>
</feature>
<keyword evidence="3 4" id="KW-0342">GTP-binding</keyword>
<evidence type="ECO:0000256" key="3">
    <source>
        <dbReference type="ARBA" id="ARBA00023134"/>
    </source>
</evidence>
<feature type="binding site" evidence="4">
    <location>
        <begin position="11"/>
        <end position="18"/>
    </location>
    <ligand>
        <name>ATP</name>
        <dbReference type="ChEBI" id="CHEBI:30616"/>
    </ligand>
</feature>
<evidence type="ECO:0000313" key="7">
    <source>
        <dbReference type="EMBL" id="SPD74251.1"/>
    </source>
</evidence>
<dbReference type="InterPro" id="IPR053931">
    <property type="entry name" value="RapZ_C"/>
</dbReference>
<organism evidence="7">
    <name type="scientific">uncultured Desulfobacterium sp</name>
    <dbReference type="NCBI Taxonomy" id="201089"/>
    <lineage>
        <taxon>Bacteria</taxon>
        <taxon>Pseudomonadati</taxon>
        <taxon>Thermodesulfobacteriota</taxon>
        <taxon>Desulfobacteria</taxon>
        <taxon>Desulfobacterales</taxon>
        <taxon>Desulfobacteriaceae</taxon>
        <taxon>Desulfobacterium</taxon>
        <taxon>environmental samples</taxon>
    </lineage>
</organism>
<feature type="domain" description="RapZ C-terminal" evidence="6">
    <location>
        <begin position="166"/>
        <end position="286"/>
    </location>
</feature>
<dbReference type="InterPro" id="IPR053930">
    <property type="entry name" value="RapZ-like_N"/>
</dbReference>
<dbReference type="SUPFAM" id="SSF52540">
    <property type="entry name" value="P-loop containing nucleoside triphosphate hydrolases"/>
    <property type="match status" value="1"/>
</dbReference>
<keyword evidence="2 4" id="KW-0067">ATP-binding</keyword>
<dbReference type="GO" id="GO:0005524">
    <property type="term" value="F:ATP binding"/>
    <property type="evidence" value="ECO:0007669"/>
    <property type="project" value="UniProtKB-UniRule"/>
</dbReference>
<dbReference type="GO" id="GO:0005525">
    <property type="term" value="F:GTP binding"/>
    <property type="evidence" value="ECO:0007669"/>
    <property type="project" value="UniProtKB-UniRule"/>
</dbReference>
<dbReference type="PANTHER" id="PTHR30448">
    <property type="entry name" value="RNASE ADAPTER PROTEIN RAPZ"/>
    <property type="match status" value="1"/>
</dbReference>
<evidence type="ECO:0000259" key="5">
    <source>
        <dbReference type="Pfam" id="PF03668"/>
    </source>
</evidence>
<name>A0A445MY18_9BACT</name>
<dbReference type="PIRSF" id="PIRSF005052">
    <property type="entry name" value="P-loopkin"/>
    <property type="match status" value="1"/>
</dbReference>
<evidence type="ECO:0000259" key="6">
    <source>
        <dbReference type="Pfam" id="PF22740"/>
    </source>
</evidence>
<dbReference type="HAMAP" id="MF_00636">
    <property type="entry name" value="RapZ_like"/>
    <property type="match status" value="1"/>
</dbReference>
<dbReference type="EMBL" id="OJIN01000135">
    <property type="protein sequence ID" value="SPD74251.1"/>
    <property type="molecule type" value="Genomic_DNA"/>
</dbReference>
<dbReference type="InterPro" id="IPR005337">
    <property type="entry name" value="RapZ-like"/>
</dbReference>
<proteinExistence type="inferred from homology"/>